<dbReference type="Proteomes" id="UP000199501">
    <property type="component" value="Unassembled WGS sequence"/>
</dbReference>
<dbReference type="OrthoDB" id="4529786at2"/>
<dbReference type="AlphaFoldDB" id="A0A1G6JFA6"/>
<reference evidence="2" key="1">
    <citation type="submission" date="2016-10" db="EMBL/GenBank/DDBJ databases">
        <authorList>
            <person name="Varghese N."/>
            <person name="Submissions S."/>
        </authorList>
    </citation>
    <scope>NUCLEOTIDE SEQUENCE [LARGE SCALE GENOMIC DNA]</scope>
    <source>
        <strain evidence="2">IBRC-M 10403</strain>
    </source>
</reference>
<protein>
    <submittedName>
        <fullName evidence="1">Uncharacterized protein</fullName>
    </submittedName>
</protein>
<dbReference type="EMBL" id="FMZZ01000001">
    <property type="protein sequence ID" value="SDC17389.1"/>
    <property type="molecule type" value="Genomic_DNA"/>
</dbReference>
<proteinExistence type="predicted"/>
<name>A0A1G6JFA6_9PSEU</name>
<evidence type="ECO:0000313" key="1">
    <source>
        <dbReference type="EMBL" id="SDC17389.1"/>
    </source>
</evidence>
<accession>A0A1G6JFA6</accession>
<evidence type="ECO:0000313" key="2">
    <source>
        <dbReference type="Proteomes" id="UP000199501"/>
    </source>
</evidence>
<sequence length="263" mass="27805">MSPRAEIAKLARLLGEDPERFGYLADVPEADLRRVRERATDVLFGADRAVFERIAAASRLVPAALTAAIAQRSFGPTLCARVAAVLEPDRALDLAGRLSTGFLADVAARLDPRRVGAVLTRLPPEMITEVARELAGRGDHIAMGQFVDKLSAEALRVVVATLDEENLLRGAVFSESQDRFPALFAQIADDRLPAVASAMATADDEFAHEILPLLACLDTAGMTRLAAAVGDLPGPPRARLAAVAAATGVLDRLGPLSAALADR</sequence>
<dbReference type="STRING" id="1271860.SAMN05216174_101379"/>
<organism evidence="1 2">
    <name type="scientific">Actinokineospora iranica</name>
    <dbReference type="NCBI Taxonomy" id="1271860"/>
    <lineage>
        <taxon>Bacteria</taxon>
        <taxon>Bacillati</taxon>
        <taxon>Actinomycetota</taxon>
        <taxon>Actinomycetes</taxon>
        <taxon>Pseudonocardiales</taxon>
        <taxon>Pseudonocardiaceae</taxon>
        <taxon>Actinokineospora</taxon>
    </lineage>
</organism>
<dbReference type="RefSeq" id="WP_091447498.1">
    <property type="nucleotide sequence ID" value="NZ_FMZZ01000001.1"/>
</dbReference>
<keyword evidence="2" id="KW-1185">Reference proteome</keyword>
<gene>
    <name evidence="1" type="ORF">SAMN05216174_101379</name>
</gene>